<proteinExistence type="predicted"/>
<dbReference type="Proteomes" id="UP001304683">
    <property type="component" value="Chromosome"/>
</dbReference>
<evidence type="ECO:0000256" key="1">
    <source>
        <dbReference type="SAM" id="MobiDB-lite"/>
    </source>
</evidence>
<evidence type="ECO:0000313" key="2">
    <source>
        <dbReference type="EMBL" id="WPD19695.1"/>
    </source>
</evidence>
<feature type="region of interest" description="Disordered" evidence="1">
    <location>
        <begin position="82"/>
        <end position="106"/>
    </location>
</feature>
<dbReference type="EMBL" id="CP132508">
    <property type="protein sequence ID" value="WPD19695.1"/>
    <property type="molecule type" value="Genomic_DNA"/>
</dbReference>
<accession>A0ABZ0QQC5</accession>
<evidence type="ECO:0008006" key="4">
    <source>
        <dbReference type="Google" id="ProtNLM"/>
    </source>
</evidence>
<protein>
    <recommendedName>
        <fullName evidence="4">Type II secretion system protein</fullName>
    </recommendedName>
</protein>
<keyword evidence="3" id="KW-1185">Reference proteome</keyword>
<evidence type="ECO:0000313" key="3">
    <source>
        <dbReference type="Proteomes" id="UP001304683"/>
    </source>
</evidence>
<reference evidence="2 3" key="1">
    <citation type="submission" date="2023-08" db="EMBL/GenBank/DDBJ databases">
        <title>Genome sequence of Thermaerobacter compostii strain Ins1, a spore-forming filamentous bacterium isolated from a deep geothermal reservoir.</title>
        <authorList>
            <person name="Bregnard D."/>
            <person name="Gonzalez D."/>
            <person name="Junier P."/>
        </authorList>
    </citation>
    <scope>NUCLEOTIDE SEQUENCE [LARGE SCALE GENOMIC DNA]</scope>
    <source>
        <strain evidence="2 3">Ins1</strain>
    </source>
</reference>
<name>A0ABZ0QQC5_9FIRM</name>
<gene>
    <name evidence="2" type="ORF">Q5761_03235</name>
</gene>
<dbReference type="RefSeq" id="WP_318751185.1">
    <property type="nucleotide sequence ID" value="NZ_CP132508.1"/>
</dbReference>
<sequence>MGTLEVAVALGILAVFATALFAGMGAAGAGLFDQLTRQAAVGCAARVMEQVRAGLAAGGAPPVEGECGSPLGRDLRYRVEVRPDPDPMAARDGSHPATEGDGDGAGDAVLVTVQVRREAGTGEAAPIYTVASVFWLPGPLAPPGRAGTPP</sequence>
<organism evidence="2 3">
    <name type="scientific">Thermaerobacter composti</name>
    <dbReference type="NCBI Taxonomy" id="554949"/>
    <lineage>
        <taxon>Bacteria</taxon>
        <taxon>Bacillati</taxon>
        <taxon>Bacillota</taxon>
        <taxon>Clostridia</taxon>
        <taxon>Eubacteriales</taxon>
        <taxon>Clostridiales Family XVII. Incertae Sedis</taxon>
        <taxon>Thermaerobacter</taxon>
    </lineage>
</organism>